<name>A0ABQ9DYE9_TEGGR</name>
<evidence type="ECO:0000313" key="1">
    <source>
        <dbReference type="EMBL" id="KAJ8298283.1"/>
    </source>
</evidence>
<proteinExistence type="predicted"/>
<dbReference type="EMBL" id="JARBDR010000923">
    <property type="protein sequence ID" value="KAJ8298283.1"/>
    <property type="molecule type" value="Genomic_DNA"/>
</dbReference>
<reference evidence="1 2" key="1">
    <citation type="submission" date="2022-12" db="EMBL/GenBank/DDBJ databases">
        <title>Chromosome-level genome of Tegillarca granosa.</title>
        <authorList>
            <person name="Kim J."/>
        </authorList>
    </citation>
    <scope>NUCLEOTIDE SEQUENCE [LARGE SCALE GENOMIC DNA]</scope>
    <source>
        <strain evidence="1">Teg-2019</strain>
        <tissue evidence="1">Adductor muscle</tissue>
    </source>
</reference>
<keyword evidence="2" id="KW-1185">Reference proteome</keyword>
<evidence type="ECO:0000313" key="2">
    <source>
        <dbReference type="Proteomes" id="UP001217089"/>
    </source>
</evidence>
<gene>
    <name evidence="1" type="ORF">KUTeg_024814</name>
</gene>
<protein>
    <submittedName>
        <fullName evidence="1">Uncharacterized protein</fullName>
    </submittedName>
</protein>
<dbReference type="Proteomes" id="UP001217089">
    <property type="component" value="Unassembled WGS sequence"/>
</dbReference>
<accession>A0ABQ9DYE9</accession>
<organism evidence="1 2">
    <name type="scientific">Tegillarca granosa</name>
    <name type="common">Malaysian cockle</name>
    <name type="synonym">Anadara granosa</name>
    <dbReference type="NCBI Taxonomy" id="220873"/>
    <lineage>
        <taxon>Eukaryota</taxon>
        <taxon>Metazoa</taxon>
        <taxon>Spiralia</taxon>
        <taxon>Lophotrochozoa</taxon>
        <taxon>Mollusca</taxon>
        <taxon>Bivalvia</taxon>
        <taxon>Autobranchia</taxon>
        <taxon>Pteriomorphia</taxon>
        <taxon>Arcoida</taxon>
        <taxon>Arcoidea</taxon>
        <taxon>Arcidae</taxon>
        <taxon>Tegillarca</taxon>
    </lineage>
</organism>
<comment type="caution">
    <text evidence="1">The sequence shown here is derived from an EMBL/GenBank/DDBJ whole genome shotgun (WGS) entry which is preliminary data.</text>
</comment>
<sequence length="91" mass="10401">MLISVSRSRGMQHGSQRPRSKTTCIEIVYSYQTLQEPSDITNAFAYYYIFKTTMTNGNMMYDGTFLQQLLNESMTNFISAGMFSVISLVDK</sequence>